<organism evidence="1 2">
    <name type="scientific">Parafannyhessea umbonata</name>
    <dbReference type="NCBI Taxonomy" id="604330"/>
    <lineage>
        <taxon>Bacteria</taxon>
        <taxon>Bacillati</taxon>
        <taxon>Actinomycetota</taxon>
        <taxon>Coriobacteriia</taxon>
        <taxon>Coriobacteriales</taxon>
        <taxon>Atopobiaceae</taxon>
        <taxon>Parafannyhessea</taxon>
    </lineage>
</organism>
<gene>
    <name evidence="1" type="ORF">FYJ69_03765</name>
</gene>
<comment type="caution">
    <text evidence="1">The sequence shown here is derived from an EMBL/GenBank/DDBJ whole genome shotgun (WGS) entry which is preliminary data.</text>
</comment>
<dbReference type="EMBL" id="VUND01000001">
    <property type="protein sequence ID" value="MST60036.1"/>
    <property type="molecule type" value="Genomic_DNA"/>
</dbReference>
<dbReference type="AlphaFoldDB" id="A0A6N7X686"/>
<sequence>MRAPTVTLRVRPRADSGTDRLGNEVISYADAVSVPGCLWAPGTPADLATDRPEGASVTATAHLPRGWAKYLRGAIVSLDGTEWLRVLGEPREFPEGSVRGPWGCYVLLGRADG</sequence>
<dbReference type="RefSeq" id="WP_154540113.1">
    <property type="nucleotide sequence ID" value="NZ_VUND01000001.1"/>
</dbReference>
<proteinExistence type="predicted"/>
<accession>A0A6N7X686</accession>
<name>A0A6N7X686_9ACTN</name>
<protein>
    <submittedName>
        <fullName evidence="1">Uncharacterized protein</fullName>
    </submittedName>
</protein>
<reference evidence="1 2" key="1">
    <citation type="submission" date="2019-08" db="EMBL/GenBank/DDBJ databases">
        <title>In-depth cultivation of the pig gut microbiome towards novel bacterial diversity and tailored functional studies.</title>
        <authorList>
            <person name="Wylensek D."/>
            <person name="Hitch T.C.A."/>
            <person name="Clavel T."/>
        </authorList>
    </citation>
    <scope>NUCLEOTIDE SEQUENCE [LARGE SCALE GENOMIC DNA]</scope>
    <source>
        <strain evidence="1 2">WB01_CNA04</strain>
    </source>
</reference>
<evidence type="ECO:0000313" key="2">
    <source>
        <dbReference type="Proteomes" id="UP000434342"/>
    </source>
</evidence>
<evidence type="ECO:0000313" key="1">
    <source>
        <dbReference type="EMBL" id="MST60036.1"/>
    </source>
</evidence>
<dbReference type="Proteomes" id="UP000434342">
    <property type="component" value="Unassembled WGS sequence"/>
</dbReference>